<sequence>MPRRRDHLVWDWNGTLLDDLNLVVAATNAALATVGGPTVTAQEHRTQFRRPVPDYYAEVLGRILDAEEYRRLDTLFHETYRLGLIGCGLAADATAALRAWHGSQSLLSMWFHDELVPTIDRYGLTTLFARVDGLRAGVGGERKAGHLARHLAAFGVDGRSTVLIGDSIDDAEAADHVGARCVLYTGGVTDPDRLRASGWPVADSLSEAVELAATLD</sequence>
<gene>
    <name evidence="1" type="ORF">V1633_13055</name>
</gene>
<evidence type="ECO:0000313" key="1">
    <source>
        <dbReference type="EMBL" id="MEE6259416.1"/>
    </source>
</evidence>
<dbReference type="InterPro" id="IPR036412">
    <property type="entry name" value="HAD-like_sf"/>
</dbReference>
<dbReference type="Proteomes" id="UP001332243">
    <property type="component" value="Unassembled WGS sequence"/>
</dbReference>
<dbReference type="InterPro" id="IPR023214">
    <property type="entry name" value="HAD_sf"/>
</dbReference>
<protein>
    <submittedName>
        <fullName evidence="1">HAD hydrolase-like protein</fullName>
    </submittedName>
</protein>
<proteinExistence type="predicted"/>
<accession>A0ABU7RSN5</accession>
<dbReference type="InterPro" id="IPR023198">
    <property type="entry name" value="PGP-like_dom2"/>
</dbReference>
<name>A0ABU7RSN5_9ACTN</name>
<dbReference type="PANTHER" id="PTHR43434:SF1">
    <property type="entry name" value="PHOSPHOGLYCOLATE PHOSPHATASE"/>
    <property type="match status" value="1"/>
</dbReference>
<dbReference type="EMBL" id="JAZGQK010000010">
    <property type="protein sequence ID" value="MEE6259416.1"/>
    <property type="molecule type" value="Genomic_DNA"/>
</dbReference>
<organism evidence="1 2">
    <name type="scientific">Plantactinospora sonchi</name>
    <dbReference type="NCBI Taxonomy" id="1544735"/>
    <lineage>
        <taxon>Bacteria</taxon>
        <taxon>Bacillati</taxon>
        <taxon>Actinomycetota</taxon>
        <taxon>Actinomycetes</taxon>
        <taxon>Micromonosporales</taxon>
        <taxon>Micromonosporaceae</taxon>
        <taxon>Plantactinospora</taxon>
    </lineage>
</organism>
<dbReference type="Gene3D" id="3.40.50.1000">
    <property type="entry name" value="HAD superfamily/HAD-like"/>
    <property type="match status" value="1"/>
</dbReference>
<reference evidence="1 2" key="1">
    <citation type="submission" date="2024-01" db="EMBL/GenBank/DDBJ databases">
        <title>Genome insights into Plantactinospora sonchi sp. nov.</title>
        <authorList>
            <person name="Wang L."/>
        </authorList>
    </citation>
    <scope>NUCLEOTIDE SEQUENCE [LARGE SCALE GENOMIC DNA]</scope>
    <source>
        <strain evidence="1 2">NEAU-QY2</strain>
    </source>
</reference>
<dbReference type="InterPro" id="IPR050155">
    <property type="entry name" value="HAD-like_hydrolase_sf"/>
</dbReference>
<dbReference type="Pfam" id="PF13242">
    <property type="entry name" value="Hydrolase_like"/>
    <property type="match status" value="1"/>
</dbReference>
<dbReference type="SUPFAM" id="SSF56784">
    <property type="entry name" value="HAD-like"/>
    <property type="match status" value="1"/>
</dbReference>
<keyword evidence="2" id="KW-1185">Reference proteome</keyword>
<dbReference type="RefSeq" id="WP_331214535.1">
    <property type="nucleotide sequence ID" value="NZ_JAZGQK010000010.1"/>
</dbReference>
<evidence type="ECO:0000313" key="2">
    <source>
        <dbReference type="Proteomes" id="UP001332243"/>
    </source>
</evidence>
<dbReference type="PANTHER" id="PTHR43434">
    <property type="entry name" value="PHOSPHOGLYCOLATE PHOSPHATASE"/>
    <property type="match status" value="1"/>
</dbReference>
<dbReference type="Gene3D" id="1.10.150.240">
    <property type="entry name" value="Putative phosphatase, domain 2"/>
    <property type="match status" value="1"/>
</dbReference>
<comment type="caution">
    <text evidence="1">The sequence shown here is derived from an EMBL/GenBank/DDBJ whole genome shotgun (WGS) entry which is preliminary data.</text>
</comment>